<dbReference type="EMBL" id="NHSD01000153">
    <property type="protein sequence ID" value="MBK5926683.1"/>
    <property type="molecule type" value="Genomic_DNA"/>
</dbReference>
<proteinExistence type="predicted"/>
<name>A0A934WIL1_9RHOB</name>
<comment type="caution">
    <text evidence="2">The sequence shown here is derived from an EMBL/GenBank/DDBJ whole genome shotgun (WGS) entry which is preliminary data.</text>
</comment>
<gene>
    <name evidence="2" type="ORF">CCR87_04865</name>
</gene>
<accession>A0A934WIL1</accession>
<reference evidence="2" key="2">
    <citation type="journal article" date="2020" name="Microorganisms">
        <title>Osmotic Adaptation and Compatible Solute Biosynthesis of Phototrophic Bacteria as Revealed from Genome Analyses.</title>
        <authorList>
            <person name="Imhoff J.F."/>
            <person name="Rahn T."/>
            <person name="Kunzel S."/>
            <person name="Keller A."/>
            <person name="Neulinger S.C."/>
        </authorList>
    </citation>
    <scope>NUCLEOTIDE SEQUENCE</scope>
    <source>
        <strain evidence="2">LMG 28126</strain>
    </source>
</reference>
<dbReference type="AlphaFoldDB" id="A0A934WIL1"/>
<keyword evidence="3" id="KW-1185">Reference proteome</keyword>
<reference evidence="2" key="1">
    <citation type="submission" date="2017-05" db="EMBL/GenBank/DDBJ databases">
        <authorList>
            <person name="Imhoff J.F."/>
            <person name="Rahn T."/>
            <person name="Kuenzel S."/>
            <person name="Neulinger S.C."/>
        </authorList>
    </citation>
    <scope>NUCLEOTIDE SEQUENCE</scope>
    <source>
        <strain evidence="2">LMG 28126</strain>
    </source>
</reference>
<organism evidence="2 3">
    <name type="scientific">Rhodobaculum claviforme</name>
    <dbReference type="NCBI Taxonomy" id="1549854"/>
    <lineage>
        <taxon>Bacteria</taxon>
        <taxon>Pseudomonadati</taxon>
        <taxon>Pseudomonadota</taxon>
        <taxon>Alphaproteobacteria</taxon>
        <taxon>Rhodobacterales</taxon>
        <taxon>Paracoccaceae</taxon>
        <taxon>Rhodobaculum</taxon>
    </lineage>
</organism>
<sequence>MRWESGLMRGVSEGERMIDGWNAAEKPLCLLISLPRSVERRARMEAQATTLPWPMVLQPGVDGTARWKELSRSVDLRSFRRNTGREVLSGEIGCYHAHLAAWARIAESGAEAGLILEDDVVLHPGFASAVAAAMSARSEWDVLKLAHIRARGPVCQGRLAGWRMNAYLGPATGMGAYLIGSGAIERLLPRMLPITRPIDHEIDRSHIHDLRHFGLEPWPAHPDDGGESTITGTDYDRVRKFSWYRRLPVHGLRVSNLLGKAAHLARYGRLLPRYGPVRTAVKVSSTTEAG</sequence>
<evidence type="ECO:0000259" key="1">
    <source>
        <dbReference type="Pfam" id="PF01755"/>
    </source>
</evidence>
<dbReference type="Pfam" id="PF01755">
    <property type="entry name" value="Glyco_transf_25"/>
    <property type="match status" value="1"/>
</dbReference>
<evidence type="ECO:0000313" key="2">
    <source>
        <dbReference type="EMBL" id="MBK5926683.1"/>
    </source>
</evidence>
<feature type="domain" description="Glycosyl transferase family 25" evidence="1">
    <location>
        <begin position="30"/>
        <end position="148"/>
    </location>
</feature>
<dbReference type="CDD" id="cd06532">
    <property type="entry name" value="Glyco_transf_25"/>
    <property type="match status" value="1"/>
</dbReference>
<dbReference type="InterPro" id="IPR002654">
    <property type="entry name" value="Glyco_trans_25"/>
</dbReference>
<protein>
    <recommendedName>
        <fullName evidence="1">Glycosyl transferase family 25 domain-containing protein</fullName>
    </recommendedName>
</protein>
<dbReference type="Proteomes" id="UP000706333">
    <property type="component" value="Unassembled WGS sequence"/>
</dbReference>
<evidence type="ECO:0000313" key="3">
    <source>
        <dbReference type="Proteomes" id="UP000706333"/>
    </source>
</evidence>